<dbReference type="AlphaFoldDB" id="A0A9R0KBV2"/>
<evidence type="ECO:0000313" key="3">
    <source>
        <dbReference type="Proteomes" id="UP000813463"/>
    </source>
</evidence>
<dbReference type="RefSeq" id="XP_021865915.2">
    <property type="nucleotide sequence ID" value="XM_022010223.2"/>
</dbReference>
<dbReference type="GeneID" id="110804623"/>
<proteinExistence type="predicted"/>
<evidence type="ECO:0000256" key="1">
    <source>
        <dbReference type="SAM" id="MobiDB-lite"/>
    </source>
</evidence>
<reference evidence="4" key="2">
    <citation type="submission" date="2025-08" db="UniProtKB">
        <authorList>
            <consortium name="RefSeq"/>
        </authorList>
    </citation>
    <scope>IDENTIFICATION</scope>
    <source>
        <tissue evidence="4">Leaf</tissue>
    </source>
</reference>
<dbReference type="PANTHER" id="PTHR36308">
    <property type="entry name" value="DENTIN SIALOPHOSPHOPROTEIN-RELATED"/>
    <property type="match status" value="1"/>
</dbReference>
<keyword evidence="3" id="KW-1185">Reference proteome</keyword>
<feature type="domain" description="DUF7815" evidence="2">
    <location>
        <begin position="56"/>
        <end position="80"/>
    </location>
</feature>
<gene>
    <name evidence="4" type="primary">LOC110804623</name>
</gene>
<protein>
    <recommendedName>
        <fullName evidence="2">DUF7815 domain-containing protein</fullName>
    </recommendedName>
</protein>
<reference evidence="3" key="1">
    <citation type="journal article" date="2021" name="Nat. Commun.">
        <title>Genomic analyses provide insights into spinach domestication and the genetic basis of agronomic traits.</title>
        <authorList>
            <person name="Cai X."/>
            <person name="Sun X."/>
            <person name="Xu C."/>
            <person name="Sun H."/>
            <person name="Wang X."/>
            <person name="Ge C."/>
            <person name="Zhang Z."/>
            <person name="Wang Q."/>
            <person name="Fei Z."/>
            <person name="Jiao C."/>
            <person name="Wang Q."/>
        </authorList>
    </citation>
    <scope>NUCLEOTIDE SEQUENCE [LARGE SCALE GENOMIC DNA]</scope>
    <source>
        <strain evidence="3">cv. Varoflay</strain>
    </source>
</reference>
<feature type="region of interest" description="Disordered" evidence="1">
    <location>
        <begin position="624"/>
        <end position="678"/>
    </location>
</feature>
<organism evidence="3 4">
    <name type="scientific">Spinacia oleracea</name>
    <name type="common">Spinach</name>
    <dbReference type="NCBI Taxonomy" id="3562"/>
    <lineage>
        <taxon>Eukaryota</taxon>
        <taxon>Viridiplantae</taxon>
        <taxon>Streptophyta</taxon>
        <taxon>Embryophyta</taxon>
        <taxon>Tracheophyta</taxon>
        <taxon>Spermatophyta</taxon>
        <taxon>Magnoliopsida</taxon>
        <taxon>eudicotyledons</taxon>
        <taxon>Gunneridae</taxon>
        <taxon>Pentapetalae</taxon>
        <taxon>Caryophyllales</taxon>
        <taxon>Chenopodiaceae</taxon>
        <taxon>Chenopodioideae</taxon>
        <taxon>Anserineae</taxon>
        <taxon>Spinacia</taxon>
    </lineage>
</organism>
<sequence>MENSYSVSPNLFDQVQILLKKEAGFDSINLNDHSLDSPPSSFFEEAVAGSKPSSDALRCKNCSGELLRGSDSIICVYCGHARQQDFFRQPISFKNSFAFQWFLKSLDLDGFESVGIPVRDNQFGDRGRSSIKEDEITLSDFLNLQLKWSDDSREFGVESEERLPGKSYLSLIGVDIEDISGQESIDNGFIVRNEHVVVSRKFGNEESGISGKRSLSLFENTQFTEAASKSGEGENTESFSDWGAEFQSAVLESGSEKSANSLLSDALSGSMTISSDNLWSNLESVQPFNIRVSDGNILVEGGGKATEPVDPSFDWSPANEQPTMLDNSPNIEKRDGDDSFCDWGDFRMSINDSITQSEPSSAAVTGTDSSSRLFTSDQFDNFTGFVVSKSIQFPTDSFKGPDNAWNSFTTSSTRGDIQSQINSDKTEEHAGIGDPAMDGENDLAPLDVTYFEHEGINVERTQNKISDLGDSIGSWNNDVHLGIVGGLDQLQGRESKSPASRTTNNLHNSFDLWNDFKGSDNQHQAITKEEADNKISTEDVSRCDEWNDFAGPSVGKKDQQASNLEVVDRKGNGNQSDSLALWNDNSHDAWSDFAGRGVFDSKPISNDISAVVWNDFSSIIASDANQTQSSDTRNSENQAAPENDNPFSSWSDFRSSGTHTGNGFLGPDDNNANSDQISFQKDPNSLIKVEGNSTFSSSGDIGGSTSILEPQLQAAVAGSPENILSSGDGYLFSGFSNSGKQFISQPDNQLRFDGVAIHNGESAPESDDPFGAWSDFTSSSNMQANLSSSANAPDDKEAVKGDLFDAWNVIVSSPNMVTGKDTNVTMVNTPELNHFSPNMKSQYAGPNRSIPLDLNVGMFTHQNGSAPDGFSPPEGPDLVRSQRGDVNSDCYVDGMNLSESSSKEALNVMSVAETLISEMHDLSFMLESSLSIPNSGR</sequence>
<feature type="region of interest" description="Disordered" evidence="1">
    <location>
        <begin position="409"/>
        <end position="429"/>
    </location>
</feature>
<evidence type="ECO:0000313" key="4">
    <source>
        <dbReference type="RefSeq" id="XP_021865915.2"/>
    </source>
</evidence>
<feature type="compositionally biased region" description="Polar residues" evidence="1">
    <location>
        <begin position="624"/>
        <end position="661"/>
    </location>
</feature>
<dbReference type="Pfam" id="PF25122">
    <property type="entry name" value="DUF7815"/>
    <property type="match status" value="1"/>
</dbReference>
<dbReference type="PANTHER" id="PTHR36308:SF1">
    <property type="entry name" value="DENTIN SIALOPHOSPHOPROTEIN-RELATED"/>
    <property type="match status" value="1"/>
</dbReference>
<evidence type="ECO:0000259" key="2">
    <source>
        <dbReference type="Pfam" id="PF25122"/>
    </source>
</evidence>
<accession>A0A9R0KBV2</accession>
<dbReference type="KEGG" id="soe:110804623"/>
<name>A0A9R0KBV2_SPIOL</name>
<dbReference type="Proteomes" id="UP000813463">
    <property type="component" value="Chromosome 3"/>
</dbReference>
<dbReference type="InterPro" id="IPR056717">
    <property type="entry name" value="DUF7815"/>
</dbReference>
<feature type="compositionally biased region" description="Polar residues" evidence="1">
    <location>
        <begin position="409"/>
        <end position="423"/>
    </location>
</feature>